<dbReference type="GO" id="GO:0000976">
    <property type="term" value="F:transcription cis-regulatory region binding"/>
    <property type="evidence" value="ECO:0007669"/>
    <property type="project" value="TreeGrafter"/>
</dbReference>
<dbReference type="AlphaFoldDB" id="A0A2S6GJQ4"/>
<dbReference type="PROSITE" id="PS50932">
    <property type="entry name" value="HTH_LACI_2"/>
    <property type="match status" value="1"/>
</dbReference>
<evidence type="ECO:0000256" key="3">
    <source>
        <dbReference type="ARBA" id="ARBA00023163"/>
    </source>
</evidence>
<keyword evidence="2" id="KW-0238">DNA-binding</keyword>
<evidence type="ECO:0000313" key="5">
    <source>
        <dbReference type="EMBL" id="PPK65381.1"/>
    </source>
</evidence>
<dbReference type="InterPro" id="IPR010982">
    <property type="entry name" value="Lambda_DNA-bd_dom_sf"/>
</dbReference>
<dbReference type="OrthoDB" id="4268837at2"/>
<dbReference type="EMBL" id="PTIX01000014">
    <property type="protein sequence ID" value="PPK65381.1"/>
    <property type="molecule type" value="Genomic_DNA"/>
</dbReference>
<evidence type="ECO:0000256" key="2">
    <source>
        <dbReference type="ARBA" id="ARBA00023125"/>
    </source>
</evidence>
<dbReference type="Proteomes" id="UP000239203">
    <property type="component" value="Unassembled WGS sequence"/>
</dbReference>
<dbReference type="Pfam" id="PF13377">
    <property type="entry name" value="Peripla_BP_3"/>
    <property type="match status" value="1"/>
</dbReference>
<name>A0A2S6GJQ4_9PSEU</name>
<dbReference type="PANTHER" id="PTHR30146">
    <property type="entry name" value="LACI-RELATED TRANSCRIPTIONAL REPRESSOR"/>
    <property type="match status" value="1"/>
</dbReference>
<proteinExistence type="predicted"/>
<dbReference type="GO" id="GO:0003700">
    <property type="term" value="F:DNA-binding transcription factor activity"/>
    <property type="evidence" value="ECO:0007669"/>
    <property type="project" value="TreeGrafter"/>
</dbReference>
<comment type="caution">
    <text evidence="5">The sequence shown here is derived from an EMBL/GenBank/DDBJ whole genome shotgun (WGS) entry which is preliminary data.</text>
</comment>
<dbReference type="SMART" id="SM00354">
    <property type="entry name" value="HTH_LACI"/>
    <property type="match status" value="1"/>
</dbReference>
<organism evidence="5 6">
    <name type="scientific">Actinokineospora auranticolor</name>
    <dbReference type="NCBI Taxonomy" id="155976"/>
    <lineage>
        <taxon>Bacteria</taxon>
        <taxon>Bacillati</taxon>
        <taxon>Actinomycetota</taxon>
        <taxon>Actinomycetes</taxon>
        <taxon>Pseudonocardiales</taxon>
        <taxon>Pseudonocardiaceae</taxon>
        <taxon>Actinokineospora</taxon>
    </lineage>
</organism>
<evidence type="ECO:0000313" key="6">
    <source>
        <dbReference type="Proteomes" id="UP000239203"/>
    </source>
</evidence>
<dbReference type="InterPro" id="IPR028082">
    <property type="entry name" value="Peripla_BP_I"/>
</dbReference>
<dbReference type="SUPFAM" id="SSF47413">
    <property type="entry name" value="lambda repressor-like DNA-binding domains"/>
    <property type="match status" value="1"/>
</dbReference>
<dbReference type="Gene3D" id="3.40.50.2300">
    <property type="match status" value="2"/>
</dbReference>
<dbReference type="PROSITE" id="PS00356">
    <property type="entry name" value="HTH_LACI_1"/>
    <property type="match status" value="1"/>
</dbReference>
<dbReference type="SUPFAM" id="SSF53822">
    <property type="entry name" value="Periplasmic binding protein-like I"/>
    <property type="match status" value="1"/>
</dbReference>
<feature type="domain" description="HTH lacI-type" evidence="4">
    <location>
        <begin position="1"/>
        <end position="55"/>
    </location>
</feature>
<evidence type="ECO:0000259" key="4">
    <source>
        <dbReference type="PROSITE" id="PS50932"/>
    </source>
</evidence>
<evidence type="ECO:0000256" key="1">
    <source>
        <dbReference type="ARBA" id="ARBA00023015"/>
    </source>
</evidence>
<protein>
    <submittedName>
        <fullName evidence="5">LacI family transcriptional regulator</fullName>
    </submittedName>
</protein>
<accession>A0A2S6GJQ4</accession>
<keyword evidence="3" id="KW-0804">Transcription</keyword>
<dbReference type="PANTHER" id="PTHR30146:SF109">
    <property type="entry name" value="HTH-TYPE TRANSCRIPTIONAL REGULATOR GALS"/>
    <property type="match status" value="1"/>
</dbReference>
<reference evidence="5 6" key="1">
    <citation type="submission" date="2018-02" db="EMBL/GenBank/DDBJ databases">
        <title>Genomic Encyclopedia of Archaeal and Bacterial Type Strains, Phase II (KMG-II): from individual species to whole genera.</title>
        <authorList>
            <person name="Goeker M."/>
        </authorList>
    </citation>
    <scope>NUCLEOTIDE SEQUENCE [LARGE SCALE GENOMIC DNA]</scope>
    <source>
        <strain evidence="5 6">YU 961-1</strain>
    </source>
</reference>
<keyword evidence="1" id="KW-0805">Transcription regulation</keyword>
<dbReference type="InterPro" id="IPR000843">
    <property type="entry name" value="HTH_LacI"/>
</dbReference>
<keyword evidence="6" id="KW-1185">Reference proteome</keyword>
<sequence length="289" mass="30411">MNLEEVARHAGVSRSTVSRVLNNGPGVSEETRAAVRAVADALGYVPNASARSLASRAHRPETVAIAITGDHPHLTAILRGAAAGLRDLRIVVLIDPEDLDRTADAAIVLGSHPHPTTIPSVHIGRPLTDPTVPYVAPDNLTGGLLAGRHLIARGTTNVAALLTSPDTSPTVDRLTGLRRALDEIGRTPVAQIPCTPETVDAELATLTGFDAVFCTTDTLAVPALRHTRTLITFDDTGLATATTPRLTTIQHRPEDLGATAAWHLKAQLAGEPHLPLAITLPMEVVARDT</sequence>
<dbReference type="Gene3D" id="1.10.260.40">
    <property type="entry name" value="lambda repressor-like DNA-binding domains"/>
    <property type="match status" value="1"/>
</dbReference>
<dbReference type="CDD" id="cd01392">
    <property type="entry name" value="HTH_LacI"/>
    <property type="match status" value="1"/>
</dbReference>
<dbReference type="PRINTS" id="PR00036">
    <property type="entry name" value="HTHLACI"/>
</dbReference>
<dbReference type="CDD" id="cd06267">
    <property type="entry name" value="PBP1_LacI_sugar_binding-like"/>
    <property type="match status" value="1"/>
</dbReference>
<dbReference type="InterPro" id="IPR046335">
    <property type="entry name" value="LacI/GalR-like_sensor"/>
</dbReference>
<dbReference type="RefSeq" id="WP_104481152.1">
    <property type="nucleotide sequence ID" value="NZ_CP154825.1"/>
</dbReference>
<dbReference type="Pfam" id="PF00356">
    <property type="entry name" value="LacI"/>
    <property type="match status" value="1"/>
</dbReference>
<gene>
    <name evidence="5" type="ORF">CLV40_11433</name>
</gene>